<comment type="caution">
    <text evidence="1">The sequence shown here is derived from an EMBL/GenBank/DDBJ whole genome shotgun (WGS) entry which is preliminary data.</text>
</comment>
<dbReference type="EMBL" id="LKPO01000021">
    <property type="protein sequence ID" value="OLF90292.1"/>
    <property type="molecule type" value="Genomic_DNA"/>
</dbReference>
<reference evidence="1 2" key="1">
    <citation type="journal article" date="2016" name="Front. Microbiol.">
        <title>High-Level Heat Resistance of Spores of Bacillus amyloliquefaciens and Bacillus licheniformis Results from the Presence of a spoVA Operon in a Tn1546 Transposon.</title>
        <authorList>
            <person name="Berendsen E.M."/>
            <person name="Koning R.A."/>
            <person name="Boekhorst J."/>
            <person name="de Jong A."/>
            <person name="Kuipers O.P."/>
            <person name="Wells-Bennik M.H."/>
        </authorList>
    </citation>
    <scope>NUCLEOTIDE SEQUENCE [LARGE SCALE GENOMIC DNA]</scope>
    <source>
        <strain evidence="1 2">B4121</strain>
    </source>
</reference>
<organism evidence="1 2">
    <name type="scientific">Bacillus paralicheniformis</name>
    <dbReference type="NCBI Taxonomy" id="1648923"/>
    <lineage>
        <taxon>Bacteria</taxon>
        <taxon>Bacillati</taxon>
        <taxon>Bacillota</taxon>
        <taxon>Bacilli</taxon>
        <taxon>Bacillales</taxon>
        <taxon>Bacillaceae</taxon>
        <taxon>Bacillus</taxon>
    </lineage>
</organism>
<proteinExistence type="predicted"/>
<gene>
    <name evidence="1" type="ORF">B4121_3567</name>
</gene>
<protein>
    <submittedName>
        <fullName evidence="1">Uncharacterized protein</fullName>
    </submittedName>
</protein>
<accession>A0A7Z0WWS4</accession>
<evidence type="ECO:0000313" key="2">
    <source>
        <dbReference type="Proteomes" id="UP000185604"/>
    </source>
</evidence>
<dbReference type="Proteomes" id="UP000185604">
    <property type="component" value="Unassembled WGS sequence"/>
</dbReference>
<dbReference type="AlphaFoldDB" id="A0A7Z0WWS4"/>
<sequence>MKTKCKIIYFLHSEKEQYMKRFFAAGRAGILWGKVSEAFQGDGKSICAVELELRIYSHSSTDVLKW</sequence>
<evidence type="ECO:0000313" key="1">
    <source>
        <dbReference type="EMBL" id="OLF90292.1"/>
    </source>
</evidence>
<name>A0A7Z0WWS4_9BACI</name>